<name>X0SUR9_9ZZZZ</name>
<comment type="caution">
    <text evidence="2">The sequence shown here is derived from an EMBL/GenBank/DDBJ whole genome shotgun (WGS) entry which is preliminary data.</text>
</comment>
<organism evidence="2">
    <name type="scientific">marine sediment metagenome</name>
    <dbReference type="NCBI Taxonomy" id="412755"/>
    <lineage>
        <taxon>unclassified sequences</taxon>
        <taxon>metagenomes</taxon>
        <taxon>ecological metagenomes</taxon>
    </lineage>
</organism>
<reference evidence="2" key="1">
    <citation type="journal article" date="2014" name="Front. Microbiol.">
        <title>High frequency of phylogenetically diverse reductive dehalogenase-homologous genes in deep subseafloor sedimentary metagenomes.</title>
        <authorList>
            <person name="Kawai M."/>
            <person name="Futagami T."/>
            <person name="Toyoda A."/>
            <person name="Takaki Y."/>
            <person name="Nishi S."/>
            <person name="Hori S."/>
            <person name="Arai W."/>
            <person name="Tsubouchi T."/>
            <person name="Morono Y."/>
            <person name="Uchiyama I."/>
            <person name="Ito T."/>
            <person name="Fujiyama A."/>
            <person name="Inagaki F."/>
            <person name="Takami H."/>
        </authorList>
    </citation>
    <scope>NUCLEOTIDE SEQUENCE</scope>
    <source>
        <strain evidence="2">Expedition CK06-06</strain>
    </source>
</reference>
<evidence type="ECO:0000256" key="1">
    <source>
        <dbReference type="SAM" id="MobiDB-lite"/>
    </source>
</evidence>
<protein>
    <submittedName>
        <fullName evidence="2">Uncharacterized protein</fullName>
    </submittedName>
</protein>
<dbReference type="EMBL" id="BARS01003184">
    <property type="protein sequence ID" value="GAF78896.1"/>
    <property type="molecule type" value="Genomic_DNA"/>
</dbReference>
<proteinExistence type="predicted"/>
<sequence length="100" mass="11297">PGKPPEHPQARIKQEQLPGTEDKVAPAKGRGLMANVDDAFLNRKAWADEETKAREQLQAWMESQEPPIARMHDPNTGKEAVIEVSDPKKKVHVRNRPKED</sequence>
<dbReference type="AlphaFoldDB" id="X0SUR9"/>
<evidence type="ECO:0000313" key="2">
    <source>
        <dbReference type="EMBL" id="GAF78896.1"/>
    </source>
</evidence>
<feature type="non-terminal residue" evidence="2">
    <location>
        <position position="1"/>
    </location>
</feature>
<gene>
    <name evidence="2" type="ORF">S01H1_06140</name>
</gene>
<accession>X0SUR9</accession>
<feature type="region of interest" description="Disordered" evidence="1">
    <location>
        <begin position="1"/>
        <end position="24"/>
    </location>
</feature>